<proteinExistence type="predicted"/>
<reference evidence="2 3" key="1">
    <citation type="submission" date="2020-01" db="EMBL/GenBank/DDBJ databases">
        <title>Genome sequence of Desulfovibrio aerotolerans DSM 16695(T).</title>
        <authorList>
            <person name="Karnachuk O."/>
            <person name="Avakyan M."/>
            <person name="Mardanov A."/>
            <person name="Kadnikov V."/>
            <person name="Ravin N."/>
        </authorList>
    </citation>
    <scope>NUCLEOTIDE SEQUENCE [LARGE SCALE GENOMIC DNA]</scope>
    <source>
        <strain evidence="2 3">DSM 16695</strain>
    </source>
</reference>
<dbReference type="Gene3D" id="3.90.79.10">
    <property type="entry name" value="Nucleoside Triphosphate Pyrophosphohydrolase"/>
    <property type="match status" value="1"/>
</dbReference>
<dbReference type="RefSeq" id="WP_160958168.1">
    <property type="nucleotide sequence ID" value="NZ_WVUD01000002.1"/>
</dbReference>
<protein>
    <submittedName>
        <fullName evidence="2">NUDIX domain-containing protein</fullName>
    </submittedName>
</protein>
<comment type="caution">
    <text evidence="2">The sequence shown here is derived from an EMBL/GenBank/DDBJ whole genome shotgun (WGS) entry which is preliminary data.</text>
</comment>
<dbReference type="InterPro" id="IPR015797">
    <property type="entry name" value="NUDIX_hydrolase-like_dom_sf"/>
</dbReference>
<accession>A0A7C9IUR2</accession>
<dbReference type="EMBL" id="WVUD01000002">
    <property type="protein sequence ID" value="MYL81862.1"/>
    <property type="molecule type" value="Genomic_DNA"/>
</dbReference>
<evidence type="ECO:0000313" key="2">
    <source>
        <dbReference type="EMBL" id="MYL81862.1"/>
    </source>
</evidence>
<sequence length="178" mass="19829">MAKKTKSETTVELVDVVDGCDRPLLVMPLTEAHRQGLFHRSVMVLVYDAAGRLYLQKRGPQKSLYPGRFDLSATGHVRAGEAREEAGARELFEELGLAAPSLTRLDAIPATRETAFEFVTLFSAGRISDTPRPNPDEVAGGMFVDEAELAALVRDYRDWLTPAVVHFFEKRTLFPHSR</sequence>
<dbReference type="OrthoDB" id="9804563at2"/>
<gene>
    <name evidence="2" type="ORF">GTA51_01765</name>
</gene>
<dbReference type="PANTHER" id="PTHR10885:SF0">
    <property type="entry name" value="ISOPENTENYL-DIPHOSPHATE DELTA-ISOMERASE"/>
    <property type="match status" value="1"/>
</dbReference>
<dbReference type="GO" id="GO:0003824">
    <property type="term" value="F:catalytic activity"/>
    <property type="evidence" value="ECO:0007669"/>
    <property type="project" value="UniProtKB-ARBA"/>
</dbReference>
<dbReference type="AlphaFoldDB" id="A0A7C9IUR2"/>
<dbReference type="Proteomes" id="UP000482487">
    <property type="component" value="Unassembled WGS sequence"/>
</dbReference>
<dbReference type="PROSITE" id="PS51462">
    <property type="entry name" value="NUDIX"/>
    <property type="match status" value="1"/>
</dbReference>
<dbReference type="Pfam" id="PF00293">
    <property type="entry name" value="NUDIX"/>
    <property type="match status" value="1"/>
</dbReference>
<dbReference type="PANTHER" id="PTHR10885">
    <property type="entry name" value="ISOPENTENYL-DIPHOSPHATE DELTA-ISOMERASE"/>
    <property type="match status" value="1"/>
</dbReference>
<evidence type="ECO:0000313" key="3">
    <source>
        <dbReference type="Proteomes" id="UP000482487"/>
    </source>
</evidence>
<feature type="domain" description="Nudix hydrolase" evidence="1">
    <location>
        <begin position="37"/>
        <end position="166"/>
    </location>
</feature>
<dbReference type="SUPFAM" id="SSF55811">
    <property type="entry name" value="Nudix"/>
    <property type="match status" value="1"/>
</dbReference>
<dbReference type="InterPro" id="IPR000086">
    <property type="entry name" value="NUDIX_hydrolase_dom"/>
</dbReference>
<evidence type="ECO:0000259" key="1">
    <source>
        <dbReference type="PROSITE" id="PS51462"/>
    </source>
</evidence>
<dbReference type="CDD" id="cd04692">
    <property type="entry name" value="NUDIX_Hydrolase"/>
    <property type="match status" value="1"/>
</dbReference>
<keyword evidence="3" id="KW-1185">Reference proteome</keyword>
<name>A0A7C9IUR2_9BACT</name>
<organism evidence="2 3">
    <name type="scientific">Solidesulfovibrio aerotolerans</name>
    <dbReference type="NCBI Taxonomy" id="295255"/>
    <lineage>
        <taxon>Bacteria</taxon>
        <taxon>Pseudomonadati</taxon>
        <taxon>Thermodesulfobacteriota</taxon>
        <taxon>Desulfovibrionia</taxon>
        <taxon>Desulfovibrionales</taxon>
        <taxon>Desulfovibrionaceae</taxon>
        <taxon>Solidesulfovibrio</taxon>
    </lineage>
</organism>